<dbReference type="RefSeq" id="WP_270878270.1">
    <property type="nucleotide sequence ID" value="NZ_JAQFVF010000018.1"/>
</dbReference>
<keyword evidence="3" id="KW-1185">Reference proteome</keyword>
<comment type="caution">
    <text evidence="2">The sequence shown here is derived from an EMBL/GenBank/DDBJ whole genome shotgun (WGS) entry which is preliminary data.</text>
</comment>
<keyword evidence="1" id="KW-0472">Membrane</keyword>
<organism evidence="2 3">
    <name type="scientific">Paenibacillus aestuarii</name>
    <dbReference type="NCBI Taxonomy" id="516965"/>
    <lineage>
        <taxon>Bacteria</taxon>
        <taxon>Bacillati</taxon>
        <taxon>Bacillota</taxon>
        <taxon>Bacilli</taxon>
        <taxon>Bacillales</taxon>
        <taxon>Paenibacillaceae</taxon>
        <taxon>Paenibacillus</taxon>
    </lineage>
</organism>
<feature type="transmembrane region" description="Helical" evidence="1">
    <location>
        <begin position="123"/>
        <end position="145"/>
    </location>
</feature>
<reference evidence="3" key="1">
    <citation type="journal article" date="2019" name="Int. J. Syst. Evol. Microbiol.">
        <title>The Global Catalogue of Microorganisms (GCM) 10K type strain sequencing project: providing services to taxonomists for standard genome sequencing and annotation.</title>
        <authorList>
            <consortium name="The Broad Institute Genomics Platform"/>
            <consortium name="The Broad Institute Genome Sequencing Center for Infectious Disease"/>
            <person name="Wu L."/>
            <person name="Ma J."/>
        </authorList>
    </citation>
    <scope>NUCLEOTIDE SEQUENCE [LARGE SCALE GENOMIC DNA]</scope>
    <source>
        <strain evidence="3">KACC 11904</strain>
    </source>
</reference>
<name>A0ABW0K5H8_9BACL</name>
<feature type="transmembrane region" description="Helical" evidence="1">
    <location>
        <begin position="67"/>
        <end position="88"/>
    </location>
</feature>
<proteinExistence type="predicted"/>
<keyword evidence="1" id="KW-1133">Transmembrane helix</keyword>
<dbReference type="EMBL" id="JBHSMJ010000009">
    <property type="protein sequence ID" value="MFC5448605.1"/>
    <property type="molecule type" value="Genomic_DNA"/>
</dbReference>
<dbReference type="Proteomes" id="UP001596044">
    <property type="component" value="Unassembled WGS sequence"/>
</dbReference>
<feature type="transmembrane region" description="Helical" evidence="1">
    <location>
        <begin position="94"/>
        <end position="111"/>
    </location>
</feature>
<evidence type="ECO:0000313" key="3">
    <source>
        <dbReference type="Proteomes" id="UP001596044"/>
    </source>
</evidence>
<protein>
    <submittedName>
        <fullName evidence="2">Uncharacterized protein</fullName>
    </submittedName>
</protein>
<feature type="transmembrane region" description="Helical" evidence="1">
    <location>
        <begin position="28"/>
        <end position="47"/>
    </location>
</feature>
<evidence type="ECO:0000313" key="2">
    <source>
        <dbReference type="EMBL" id="MFC5448605.1"/>
    </source>
</evidence>
<evidence type="ECO:0000256" key="1">
    <source>
        <dbReference type="SAM" id="Phobius"/>
    </source>
</evidence>
<sequence length="156" mass="18039">MSLAICILLTWVVIIILSLIPKKLSELEMIFLYFCNIIFEISVFTILHLNLQIIQVSNETEKSFADLVLRIIMIPTVMMISSNVLLYAWGYLKWILAAMMILSFIGVQKLIEALGILSTTNWNVGYTVIMFSIYVAFSRLAVWWIQRAGRKDVKWQ</sequence>
<accession>A0ABW0K5H8</accession>
<gene>
    <name evidence="2" type="ORF">ACFPOG_10045</name>
</gene>
<keyword evidence="1" id="KW-0812">Transmembrane</keyword>